<gene>
    <name evidence="1" type="ORF">HMPREF1056_00114</name>
</gene>
<dbReference type="Proteomes" id="UP000003879">
    <property type="component" value="Unassembled WGS sequence"/>
</dbReference>
<evidence type="ECO:0000313" key="1">
    <source>
        <dbReference type="EMBL" id="EIZ00592.1"/>
    </source>
</evidence>
<reference evidence="1 2" key="1">
    <citation type="submission" date="2012-02" db="EMBL/GenBank/DDBJ databases">
        <title>The Genome Sequence of Bacteroides fragilis CL07T12C05.</title>
        <authorList>
            <consortium name="The Broad Institute Genome Sequencing Platform"/>
            <person name="Earl A."/>
            <person name="Ward D."/>
            <person name="Feldgarden M."/>
            <person name="Gevers D."/>
            <person name="Zitomersky N.L."/>
            <person name="Coyne M.J."/>
            <person name="Comstock L.E."/>
            <person name="Young S.K."/>
            <person name="Zeng Q."/>
            <person name="Gargeya S."/>
            <person name="Fitzgerald M."/>
            <person name="Haas B."/>
            <person name="Abouelleil A."/>
            <person name="Alvarado L."/>
            <person name="Arachchi H.M."/>
            <person name="Berlin A."/>
            <person name="Chapman S.B."/>
            <person name="Gearin G."/>
            <person name="Goldberg J."/>
            <person name="Griggs A."/>
            <person name="Gujja S."/>
            <person name="Hansen M."/>
            <person name="Heiman D."/>
            <person name="Howarth C."/>
            <person name="Larimer J."/>
            <person name="Lui A."/>
            <person name="MacDonald P.J.P."/>
            <person name="McCowen C."/>
            <person name="Montmayeur A."/>
            <person name="Murphy C."/>
            <person name="Neiman D."/>
            <person name="Pearson M."/>
            <person name="Priest M."/>
            <person name="Roberts A."/>
            <person name="Saif S."/>
            <person name="Shea T."/>
            <person name="Sisk P."/>
            <person name="Stolte C."/>
            <person name="Sykes S."/>
            <person name="Wortman J."/>
            <person name="Nusbaum C."/>
            <person name="Birren B."/>
        </authorList>
    </citation>
    <scope>NUCLEOTIDE SEQUENCE [LARGE SCALE GENOMIC DNA]</scope>
    <source>
        <strain evidence="1 2">CL07T12C05</strain>
    </source>
</reference>
<protein>
    <submittedName>
        <fullName evidence="1">Uncharacterized protein</fullName>
    </submittedName>
</protein>
<dbReference type="PATRIC" id="fig|997883.3.peg.119"/>
<sequence>MMSYEWHFLVYLHLKVYRELCRIRDEQKTFGKIYVNTEL</sequence>
<evidence type="ECO:0000313" key="2">
    <source>
        <dbReference type="Proteomes" id="UP000003879"/>
    </source>
</evidence>
<organism evidence="1 2">
    <name type="scientific">Bacteroides fragilis CL07T12C05</name>
    <dbReference type="NCBI Taxonomy" id="997883"/>
    <lineage>
        <taxon>Bacteria</taxon>
        <taxon>Pseudomonadati</taxon>
        <taxon>Bacteroidota</taxon>
        <taxon>Bacteroidia</taxon>
        <taxon>Bacteroidales</taxon>
        <taxon>Bacteroidaceae</taxon>
        <taxon>Bacteroides</taxon>
    </lineage>
</organism>
<proteinExistence type="predicted"/>
<comment type="caution">
    <text evidence="1">The sequence shown here is derived from an EMBL/GenBank/DDBJ whole genome shotgun (WGS) entry which is preliminary data.</text>
</comment>
<dbReference type="EMBL" id="AGXN01000002">
    <property type="protein sequence ID" value="EIZ00592.1"/>
    <property type="molecule type" value="Genomic_DNA"/>
</dbReference>
<accession>A0A0E2AXA0</accession>
<name>A0A0E2AXA0_BACFG</name>
<dbReference type="HOGENOM" id="CLU_3304715_0_0_10"/>
<dbReference type="AlphaFoldDB" id="A0A0E2AXA0"/>